<gene>
    <name evidence="2" type="ORF">B0I29_102179</name>
</gene>
<feature type="compositionally biased region" description="Basic and acidic residues" evidence="1">
    <location>
        <begin position="48"/>
        <end position="60"/>
    </location>
</feature>
<sequence length="253" mass="26186">MRGVRRLRYLSPRPWSPNHSPLGTAAQDRAALPGVSTSGSLRPQTRHTPRDSPVRVDSGFEPRPNSTRMFRTRHACGGSRGRVDSGLVDARLGGACGVWGSGLARGTPGPGLRESTLRTGWRAGLSPEPFHDPEREPGERGWCSGSCLRAKSDPQRQPGQTRLALRVVGGFGTWLRAPPGPAPPGPAPPGPAPPGPAPPGPAPPGPAGPGGPAGVRDGGPGPAAGCAGGRGRQVARGHGWWLVRLSEPVARIK</sequence>
<evidence type="ECO:0000313" key="2">
    <source>
        <dbReference type="EMBL" id="RAK42354.1"/>
    </source>
</evidence>
<feature type="compositionally biased region" description="Gly residues" evidence="1">
    <location>
        <begin position="210"/>
        <end position="231"/>
    </location>
</feature>
<feature type="region of interest" description="Disordered" evidence="1">
    <location>
        <begin position="1"/>
        <end position="70"/>
    </location>
</feature>
<feature type="compositionally biased region" description="Pro residues" evidence="1">
    <location>
        <begin position="178"/>
        <end position="209"/>
    </location>
</feature>
<dbReference type="AlphaFoldDB" id="A0A327ZMR0"/>
<dbReference type="EMBL" id="QLMJ01000002">
    <property type="protein sequence ID" value="RAK42354.1"/>
    <property type="molecule type" value="Genomic_DNA"/>
</dbReference>
<name>A0A327ZMR0_9ACTN</name>
<protein>
    <submittedName>
        <fullName evidence="2">Uncharacterized protein</fullName>
    </submittedName>
</protein>
<evidence type="ECO:0000313" key="3">
    <source>
        <dbReference type="Proteomes" id="UP000249341"/>
    </source>
</evidence>
<feature type="region of interest" description="Disordered" evidence="1">
    <location>
        <begin position="122"/>
        <end position="142"/>
    </location>
</feature>
<keyword evidence="3" id="KW-1185">Reference proteome</keyword>
<organism evidence="2 3">
    <name type="scientific">Actinoplanes lutulentus</name>
    <dbReference type="NCBI Taxonomy" id="1287878"/>
    <lineage>
        <taxon>Bacteria</taxon>
        <taxon>Bacillati</taxon>
        <taxon>Actinomycetota</taxon>
        <taxon>Actinomycetes</taxon>
        <taxon>Micromonosporales</taxon>
        <taxon>Micromonosporaceae</taxon>
        <taxon>Actinoplanes</taxon>
    </lineage>
</organism>
<reference evidence="2 3" key="1">
    <citation type="submission" date="2018-06" db="EMBL/GenBank/DDBJ databases">
        <title>Genomic Encyclopedia of Type Strains, Phase III (KMG-III): the genomes of soil and plant-associated and newly described type strains.</title>
        <authorList>
            <person name="Whitman W."/>
        </authorList>
    </citation>
    <scope>NUCLEOTIDE SEQUENCE [LARGE SCALE GENOMIC DNA]</scope>
    <source>
        <strain evidence="2 3">CGMCC 4.7090</strain>
    </source>
</reference>
<dbReference type="Proteomes" id="UP000249341">
    <property type="component" value="Unassembled WGS sequence"/>
</dbReference>
<feature type="compositionally biased region" description="Basic and acidic residues" evidence="1">
    <location>
        <begin position="129"/>
        <end position="139"/>
    </location>
</feature>
<accession>A0A327ZMR0</accession>
<comment type="caution">
    <text evidence="2">The sequence shown here is derived from an EMBL/GenBank/DDBJ whole genome shotgun (WGS) entry which is preliminary data.</text>
</comment>
<feature type="region of interest" description="Disordered" evidence="1">
    <location>
        <begin position="174"/>
        <end position="239"/>
    </location>
</feature>
<evidence type="ECO:0000256" key="1">
    <source>
        <dbReference type="SAM" id="MobiDB-lite"/>
    </source>
</evidence>
<proteinExistence type="predicted"/>